<protein>
    <submittedName>
        <fullName evidence="1">Uncharacterized protein</fullName>
    </submittedName>
</protein>
<dbReference type="RefSeq" id="WP_155832139.1">
    <property type="nucleotide sequence ID" value="NZ_AZDZ01000005.1"/>
</dbReference>
<sequence>MEYEKDIEKIAKKISKILKDNADPYQSVEINDHEIKITSVRNYYPTDVEKN</sequence>
<gene>
    <name evidence="1" type="ORF">FD03_GL002587</name>
</gene>
<evidence type="ECO:0000313" key="1">
    <source>
        <dbReference type="EMBL" id="KRK80263.1"/>
    </source>
</evidence>
<dbReference type="AlphaFoldDB" id="A0A0R1KM28"/>
<accession>A0A0R1KM28</accession>
<proteinExistence type="predicted"/>
<dbReference type="STRING" id="1423775.FD03_GL002587"/>
<dbReference type="EMBL" id="AZDZ01000005">
    <property type="protein sequence ID" value="KRK80263.1"/>
    <property type="molecule type" value="Genomic_DNA"/>
</dbReference>
<reference evidence="1 2" key="1">
    <citation type="journal article" date="2015" name="Genome Announc.">
        <title>Expanding the biotechnology potential of lactobacilli through comparative genomics of 213 strains and associated genera.</title>
        <authorList>
            <person name="Sun Z."/>
            <person name="Harris H.M."/>
            <person name="McCann A."/>
            <person name="Guo C."/>
            <person name="Argimon S."/>
            <person name="Zhang W."/>
            <person name="Yang X."/>
            <person name="Jeffery I.B."/>
            <person name="Cooney J.C."/>
            <person name="Kagawa T.F."/>
            <person name="Liu W."/>
            <person name="Song Y."/>
            <person name="Salvetti E."/>
            <person name="Wrobel A."/>
            <person name="Rasinkangas P."/>
            <person name="Parkhill J."/>
            <person name="Rea M.C."/>
            <person name="O'Sullivan O."/>
            <person name="Ritari J."/>
            <person name="Douillard F.P."/>
            <person name="Paul Ross R."/>
            <person name="Yang R."/>
            <person name="Briner A.E."/>
            <person name="Felis G.E."/>
            <person name="de Vos W.M."/>
            <person name="Barrangou R."/>
            <person name="Klaenhammer T.R."/>
            <person name="Caufield P.W."/>
            <person name="Cui Y."/>
            <person name="Zhang H."/>
            <person name="O'Toole P.W."/>
        </authorList>
    </citation>
    <scope>NUCLEOTIDE SEQUENCE [LARGE SCALE GENOMIC DNA]</scope>
    <source>
        <strain evidence="1 2">DSM 19682</strain>
    </source>
</reference>
<name>A0A0R1KM28_9LACO</name>
<dbReference type="PATRIC" id="fig|1423775.4.peg.2632"/>
<evidence type="ECO:0000313" key="2">
    <source>
        <dbReference type="Proteomes" id="UP000051248"/>
    </source>
</evidence>
<comment type="caution">
    <text evidence="1">The sequence shown here is derived from an EMBL/GenBank/DDBJ whole genome shotgun (WGS) entry which is preliminary data.</text>
</comment>
<dbReference type="Proteomes" id="UP000051248">
    <property type="component" value="Unassembled WGS sequence"/>
</dbReference>
<organism evidence="1 2">
    <name type="scientific">Companilactobacillus nodensis DSM 19682 = JCM 14932 = NBRC 107160</name>
    <dbReference type="NCBI Taxonomy" id="1423775"/>
    <lineage>
        <taxon>Bacteria</taxon>
        <taxon>Bacillati</taxon>
        <taxon>Bacillota</taxon>
        <taxon>Bacilli</taxon>
        <taxon>Lactobacillales</taxon>
        <taxon>Lactobacillaceae</taxon>
        <taxon>Companilactobacillus</taxon>
    </lineage>
</organism>
<keyword evidence="2" id="KW-1185">Reference proteome</keyword>